<organism evidence="3 4">
    <name type="scientific">Eucalyptus globulus</name>
    <name type="common">Tasmanian blue gum</name>
    <dbReference type="NCBI Taxonomy" id="34317"/>
    <lineage>
        <taxon>Eukaryota</taxon>
        <taxon>Viridiplantae</taxon>
        <taxon>Streptophyta</taxon>
        <taxon>Embryophyta</taxon>
        <taxon>Tracheophyta</taxon>
        <taxon>Spermatophyta</taxon>
        <taxon>Magnoliopsida</taxon>
        <taxon>eudicotyledons</taxon>
        <taxon>Gunneridae</taxon>
        <taxon>Pentapetalae</taxon>
        <taxon>rosids</taxon>
        <taxon>malvids</taxon>
        <taxon>Myrtales</taxon>
        <taxon>Myrtaceae</taxon>
        <taxon>Myrtoideae</taxon>
        <taxon>Eucalypteae</taxon>
        <taxon>Eucalyptus</taxon>
    </lineage>
</organism>
<comment type="caution">
    <text evidence="3">The sequence shown here is derived from an EMBL/GenBank/DDBJ whole genome shotgun (WGS) entry which is preliminary data.</text>
</comment>
<evidence type="ECO:0000313" key="4">
    <source>
        <dbReference type="Proteomes" id="UP001634007"/>
    </source>
</evidence>
<dbReference type="Proteomes" id="UP001634007">
    <property type="component" value="Unassembled WGS sequence"/>
</dbReference>
<feature type="compositionally biased region" description="Pro residues" evidence="1">
    <location>
        <begin position="24"/>
        <end position="34"/>
    </location>
</feature>
<sequence>MAVSRILYLAAVAALSFGLSVAQSPPPAPSPSPMTSPTLEASAFPPILPPQVASLTPPPPPAAASAPSPSTSTSPPSPPASTSNSLPPLANSPPPVEGPVAPDSGAAMNKFALSGVLAAGSPPHWQCNEWRGALF</sequence>
<feature type="chain" id="PRO_5044896138" evidence="2">
    <location>
        <begin position="23"/>
        <end position="135"/>
    </location>
</feature>
<keyword evidence="4" id="KW-1185">Reference proteome</keyword>
<reference evidence="3 4" key="1">
    <citation type="submission" date="2024-11" db="EMBL/GenBank/DDBJ databases">
        <title>Chromosome-level genome assembly of Eucalyptus globulus Labill. provides insights into its genome evolution.</title>
        <authorList>
            <person name="Li X."/>
        </authorList>
    </citation>
    <scope>NUCLEOTIDE SEQUENCE [LARGE SCALE GENOMIC DNA]</scope>
    <source>
        <strain evidence="3">CL2024</strain>
        <tissue evidence="3">Fresh tender leaves</tissue>
    </source>
</reference>
<evidence type="ECO:0000256" key="1">
    <source>
        <dbReference type="SAM" id="MobiDB-lite"/>
    </source>
</evidence>
<feature type="signal peptide" evidence="2">
    <location>
        <begin position="1"/>
        <end position="22"/>
    </location>
</feature>
<protein>
    <submittedName>
        <fullName evidence="3">Uncharacterized protein</fullName>
    </submittedName>
</protein>
<feature type="compositionally biased region" description="Low complexity" evidence="1">
    <location>
        <begin position="63"/>
        <end position="89"/>
    </location>
</feature>
<accession>A0ABD3JAP3</accession>
<dbReference type="AlphaFoldDB" id="A0ABD3JAP3"/>
<evidence type="ECO:0000256" key="2">
    <source>
        <dbReference type="SAM" id="SignalP"/>
    </source>
</evidence>
<name>A0ABD3JAP3_EUCGL</name>
<keyword evidence="2" id="KW-0732">Signal</keyword>
<evidence type="ECO:0000313" key="3">
    <source>
        <dbReference type="EMBL" id="KAL3724034.1"/>
    </source>
</evidence>
<gene>
    <name evidence="3" type="ORF">ACJRO7_036108</name>
</gene>
<feature type="region of interest" description="Disordered" evidence="1">
    <location>
        <begin position="20"/>
        <end position="106"/>
    </location>
</feature>
<dbReference type="EMBL" id="JBJKBG010000009">
    <property type="protein sequence ID" value="KAL3724034.1"/>
    <property type="molecule type" value="Genomic_DNA"/>
</dbReference>
<proteinExistence type="predicted"/>